<feature type="transmembrane region" description="Helical" evidence="1">
    <location>
        <begin position="91"/>
        <end position="113"/>
    </location>
</feature>
<reference evidence="3" key="1">
    <citation type="submission" date="2020-05" db="EMBL/GenBank/DDBJ databases">
        <title>Frigoriglobus tundricola gen. nov., sp. nov., a psychrotolerant cellulolytic planctomycete of the family Gemmataceae with two divergent copies of 16S rRNA gene.</title>
        <authorList>
            <person name="Kulichevskaya I.S."/>
            <person name="Ivanova A.A."/>
            <person name="Naumoff D.G."/>
            <person name="Beletsky A.V."/>
            <person name="Rijpstra W.I.C."/>
            <person name="Sinninghe Damste J.S."/>
            <person name="Mardanov A.V."/>
            <person name="Ravin N.V."/>
            <person name="Dedysh S.N."/>
        </authorList>
    </citation>
    <scope>NUCLEOTIDE SEQUENCE [LARGE SCALE GENOMIC DNA]</scope>
    <source>
        <strain evidence="3">PL17</strain>
    </source>
</reference>
<dbReference type="Proteomes" id="UP000503447">
    <property type="component" value="Chromosome"/>
</dbReference>
<name>A0A6M5YMC1_9BACT</name>
<evidence type="ECO:0000256" key="1">
    <source>
        <dbReference type="SAM" id="Phobius"/>
    </source>
</evidence>
<dbReference type="KEGG" id="ftj:FTUN_2601"/>
<feature type="transmembrane region" description="Helical" evidence="1">
    <location>
        <begin position="120"/>
        <end position="142"/>
    </location>
</feature>
<evidence type="ECO:0000313" key="3">
    <source>
        <dbReference type="Proteomes" id="UP000503447"/>
    </source>
</evidence>
<feature type="transmembrane region" description="Helical" evidence="1">
    <location>
        <begin position="184"/>
        <end position="211"/>
    </location>
</feature>
<dbReference type="EMBL" id="CP053452">
    <property type="protein sequence ID" value="QJW95075.1"/>
    <property type="molecule type" value="Genomic_DNA"/>
</dbReference>
<keyword evidence="1" id="KW-0472">Membrane</keyword>
<evidence type="ECO:0008006" key="4">
    <source>
        <dbReference type="Google" id="ProtNLM"/>
    </source>
</evidence>
<keyword evidence="1" id="KW-1133">Transmembrane helix</keyword>
<feature type="transmembrane region" description="Helical" evidence="1">
    <location>
        <begin position="382"/>
        <end position="404"/>
    </location>
</feature>
<feature type="transmembrane region" description="Helical" evidence="1">
    <location>
        <begin position="416"/>
        <end position="435"/>
    </location>
</feature>
<protein>
    <recommendedName>
        <fullName evidence="4">Glycosyltransferase RgtA/B/C/D-like domain-containing protein</fullName>
    </recommendedName>
</protein>
<feature type="transmembrane region" description="Helical" evidence="1">
    <location>
        <begin position="341"/>
        <end position="361"/>
    </location>
</feature>
<feature type="transmembrane region" description="Helical" evidence="1">
    <location>
        <begin position="585"/>
        <end position="606"/>
    </location>
</feature>
<keyword evidence="1" id="KW-0812">Transmembrane</keyword>
<feature type="transmembrane region" description="Helical" evidence="1">
    <location>
        <begin position="231"/>
        <end position="250"/>
    </location>
</feature>
<gene>
    <name evidence="2" type="ORF">FTUN_2601</name>
</gene>
<feature type="transmembrane region" description="Helical" evidence="1">
    <location>
        <begin position="154"/>
        <end position="172"/>
    </location>
</feature>
<dbReference type="AlphaFoldDB" id="A0A6M5YMC1"/>
<sequence>MKSQGVQVRRAVSALIVGAVAAAAPVLVLWDTDCGMGTDYTVHAWMIAYQGEAWKADRAFPPVFNSEGQVGTPLPVFYGGALYKVAGLLSAAWGCHVAVRLLALLSLIALYAVVRHTVRVFGVGEAFSVATACATCWATYPLTNLYSRTAIPEFFAGAMLICSCCLWVQFFFRPGPGVRWHAALAAGLFWALAASTHPITGMLSVPVLGLIYAAHWWVPVVQRPGAVRRHAALFVAGLLACLVMSPWLYAYRRLGAELAIAPRPAVAPVTVEGLQYFGLPTRTAVWVRLFPMPLDYNQMTPGAPPLGTLHLETQASLPLLALAGVALAGAFRAVGPDLRPRLVLVGAAVGAFGLGVFVLSVSPEVEGALPAGLRGALSKIQFAYRLVATVNTVALIGLLLALVFRPATGPSPGGAPWAGPPVALAVVFTLLVCGLSQKAMNGRAVCWQHKLPTDRADPEYARWIKATSCAAGWGYFTPDCAPPLPPHEAARLHLTEFPIGSGEQFGRVGPVRVALAADGYVSTQAVPFRWSAFKVDGVPVPEGQLRTWENPRAGSGAAAARTAVPVPAGAHTIEYAFAPPRKWRVLNAAADWVLVGWAVVVVGLSVPRLPRRAALAAAAPVERPAPVDLRRAA</sequence>
<organism evidence="2 3">
    <name type="scientific">Frigoriglobus tundricola</name>
    <dbReference type="NCBI Taxonomy" id="2774151"/>
    <lineage>
        <taxon>Bacteria</taxon>
        <taxon>Pseudomonadati</taxon>
        <taxon>Planctomycetota</taxon>
        <taxon>Planctomycetia</taxon>
        <taxon>Gemmatales</taxon>
        <taxon>Gemmataceae</taxon>
        <taxon>Frigoriglobus</taxon>
    </lineage>
</organism>
<keyword evidence="3" id="KW-1185">Reference proteome</keyword>
<evidence type="ECO:0000313" key="2">
    <source>
        <dbReference type="EMBL" id="QJW95075.1"/>
    </source>
</evidence>
<proteinExistence type="predicted"/>
<feature type="transmembrane region" description="Helical" evidence="1">
    <location>
        <begin position="12"/>
        <end position="30"/>
    </location>
</feature>
<accession>A0A6M5YMC1</accession>